<dbReference type="Pfam" id="PF02681">
    <property type="entry name" value="DUF212"/>
    <property type="match status" value="1"/>
</dbReference>
<dbReference type="InterPro" id="IPR003832">
    <property type="entry name" value="DUF212"/>
</dbReference>
<dbReference type="PANTHER" id="PTHR31446:SF29">
    <property type="entry name" value="ACID PHOSPHATASE_VANADIUM-DEPENDENT HALOPEROXIDASE-RELATED PROTEIN"/>
    <property type="match status" value="1"/>
</dbReference>
<dbReference type="AlphaFoldDB" id="A0A8J4AT80"/>
<protein>
    <submittedName>
        <fullName evidence="1">Uncharacterized protein</fullName>
    </submittedName>
</protein>
<keyword evidence="2" id="KW-1185">Reference proteome</keyword>
<proteinExistence type="predicted"/>
<evidence type="ECO:0000313" key="2">
    <source>
        <dbReference type="Proteomes" id="UP000747399"/>
    </source>
</evidence>
<dbReference type="EMBL" id="BNCO01000004">
    <property type="protein sequence ID" value="GIL46548.1"/>
    <property type="molecule type" value="Genomic_DNA"/>
</dbReference>
<reference evidence="1" key="1">
    <citation type="journal article" date="2021" name="Proc. Natl. Acad. Sci. U.S.A.">
        <title>Three genomes in the algal genus Volvox reveal the fate of a haploid sex-determining region after a transition to homothallism.</title>
        <authorList>
            <person name="Yamamoto K."/>
            <person name="Hamaji T."/>
            <person name="Kawai-Toyooka H."/>
            <person name="Matsuzaki R."/>
            <person name="Takahashi F."/>
            <person name="Nishimura Y."/>
            <person name="Kawachi M."/>
            <person name="Noguchi H."/>
            <person name="Minakuchi Y."/>
            <person name="Umen J.G."/>
            <person name="Toyoda A."/>
            <person name="Nozaki H."/>
        </authorList>
    </citation>
    <scope>NUCLEOTIDE SEQUENCE</scope>
    <source>
        <strain evidence="1">NIES-3780</strain>
    </source>
</reference>
<accession>A0A8J4AT80</accession>
<name>A0A8J4AT80_9CHLO</name>
<dbReference type="Proteomes" id="UP000747399">
    <property type="component" value="Unassembled WGS sequence"/>
</dbReference>
<sequence>MQTCGMQLKAARSVGLAKRRMIEAGQANASRRIEPTLAHCCNARLATSFGTSTSCSTVQLPIGHAFLGLLDGARRAVILKALKAHRAIRLQLENDKPSGSVTGSHPGLLMLSALAIPPIPGNGVIDLVTNRVFLVGFWSWFTAQFMKIFTKRFKKGVWDLGAMLESGGMPSSHSSLCAGITTAIAIQQGFGSPLFAACLCFSVIVMYDAMGVRRHAGKQAEVLNKVIDELLDDDHPMGEVKLKEVLGHTPRQVICGGLLGLAVGLFFPA</sequence>
<organism evidence="1 2">
    <name type="scientific">Volvox africanus</name>
    <dbReference type="NCBI Taxonomy" id="51714"/>
    <lineage>
        <taxon>Eukaryota</taxon>
        <taxon>Viridiplantae</taxon>
        <taxon>Chlorophyta</taxon>
        <taxon>core chlorophytes</taxon>
        <taxon>Chlorophyceae</taxon>
        <taxon>CS clade</taxon>
        <taxon>Chlamydomonadales</taxon>
        <taxon>Volvocaceae</taxon>
        <taxon>Volvox</taxon>
    </lineage>
</organism>
<gene>
    <name evidence="1" type="ORF">Vafri_3530</name>
</gene>
<dbReference type="PANTHER" id="PTHR31446">
    <property type="entry name" value="ACID PHOSPHATASE/VANADIUM-DEPENDENT HALOPEROXIDASE-RELATED PROTEIN"/>
    <property type="match status" value="1"/>
</dbReference>
<comment type="caution">
    <text evidence="1">The sequence shown here is derived from an EMBL/GenBank/DDBJ whole genome shotgun (WGS) entry which is preliminary data.</text>
</comment>
<evidence type="ECO:0000313" key="1">
    <source>
        <dbReference type="EMBL" id="GIL46548.1"/>
    </source>
</evidence>